<dbReference type="PATRIC" id="fig|1299334.3.peg.6892"/>
<sequence>MGDHGWRQRGSGWRSGGKGHLGSRAGVAGAASGGATGRPATWEQAHPGRATGQVLGAQRRCTVRGTQQHFGSWGNRHRRRAGAGDSRTGISTGFTGGSAAGLFVWQFGVQRWRWNP</sequence>
<feature type="region of interest" description="Disordered" evidence="1">
    <location>
        <begin position="1"/>
        <end position="89"/>
    </location>
</feature>
<gene>
    <name evidence="2" type="ORF">I553_3457</name>
</gene>
<evidence type="ECO:0000313" key="2">
    <source>
        <dbReference type="EMBL" id="EUA23969.1"/>
    </source>
</evidence>
<proteinExistence type="predicted"/>
<protein>
    <submittedName>
        <fullName evidence="2">FHA domain protein</fullName>
    </submittedName>
</protein>
<reference evidence="2" key="1">
    <citation type="submission" date="2014-01" db="EMBL/GenBank/DDBJ databases">
        <authorList>
            <person name="Brown-Elliot B."/>
            <person name="Wallace R."/>
            <person name="Lenaerts A."/>
            <person name="Ordway D."/>
            <person name="DeGroote M.A."/>
            <person name="Parker T."/>
            <person name="Sizemore C."/>
            <person name="Tallon L.J."/>
            <person name="Sadzewicz L.K."/>
            <person name="Sengamalay N."/>
            <person name="Fraser C.M."/>
            <person name="Hine E."/>
            <person name="Shefchek K.A."/>
            <person name="Das S.P."/>
            <person name="Tettelin H."/>
        </authorList>
    </citation>
    <scope>NUCLEOTIDE SEQUENCE [LARGE SCALE GENOMIC DNA]</scope>
    <source>
        <strain evidence="2">4042</strain>
    </source>
</reference>
<evidence type="ECO:0000256" key="1">
    <source>
        <dbReference type="SAM" id="MobiDB-lite"/>
    </source>
</evidence>
<organism evidence="2">
    <name type="scientific">Mycobacterium xenopi 4042</name>
    <dbReference type="NCBI Taxonomy" id="1299334"/>
    <lineage>
        <taxon>Bacteria</taxon>
        <taxon>Bacillati</taxon>
        <taxon>Actinomycetota</taxon>
        <taxon>Actinomycetes</taxon>
        <taxon>Mycobacteriales</taxon>
        <taxon>Mycobacteriaceae</taxon>
        <taxon>Mycobacterium</taxon>
    </lineage>
</organism>
<dbReference type="EMBL" id="JAOB01000068">
    <property type="protein sequence ID" value="EUA23969.1"/>
    <property type="molecule type" value="Genomic_DNA"/>
</dbReference>
<accession>X7ZXG4</accession>
<name>X7ZXG4_MYCXE</name>
<dbReference type="AlphaFoldDB" id="X7ZXG4"/>
<comment type="caution">
    <text evidence="2">The sequence shown here is derived from an EMBL/GenBank/DDBJ whole genome shotgun (WGS) entry which is preliminary data.</text>
</comment>